<protein>
    <submittedName>
        <fullName evidence="2">Uncharacterized protein</fullName>
    </submittedName>
</protein>
<accession>E9HWH2</accession>
<keyword evidence="3" id="KW-1185">Reference proteome</keyword>
<dbReference type="InParanoid" id="E9HWH2"/>
<sequence length="94" mass="10223">MIQQRDFVRSSIITCGSHPTHPPTTFIPARISRNPRDIPPPPPPTTTTLGPLAAQPPPNLIVSTVGDVGENVAQYDSLVMIYEIRSILDLVTHS</sequence>
<evidence type="ECO:0000313" key="3">
    <source>
        <dbReference type="Proteomes" id="UP000000305"/>
    </source>
</evidence>
<feature type="region of interest" description="Disordered" evidence="1">
    <location>
        <begin position="13"/>
        <end position="55"/>
    </location>
</feature>
<evidence type="ECO:0000313" key="2">
    <source>
        <dbReference type="EMBL" id="EFX63909.1"/>
    </source>
</evidence>
<gene>
    <name evidence="2" type="ORF">DAPPUDRAFT_267436</name>
</gene>
<dbReference type="AlphaFoldDB" id="E9HWH2"/>
<dbReference type="Proteomes" id="UP000000305">
    <property type="component" value="Unassembled WGS sequence"/>
</dbReference>
<dbReference type="KEGG" id="dpx:DAPPUDRAFT_267436"/>
<dbReference type="HOGENOM" id="CLU_2388458_0_0_1"/>
<organism evidence="2 3">
    <name type="scientific">Daphnia pulex</name>
    <name type="common">Water flea</name>
    <dbReference type="NCBI Taxonomy" id="6669"/>
    <lineage>
        <taxon>Eukaryota</taxon>
        <taxon>Metazoa</taxon>
        <taxon>Ecdysozoa</taxon>
        <taxon>Arthropoda</taxon>
        <taxon>Crustacea</taxon>
        <taxon>Branchiopoda</taxon>
        <taxon>Diplostraca</taxon>
        <taxon>Cladocera</taxon>
        <taxon>Anomopoda</taxon>
        <taxon>Daphniidae</taxon>
        <taxon>Daphnia</taxon>
    </lineage>
</organism>
<proteinExistence type="predicted"/>
<name>E9HWH2_DAPPU</name>
<evidence type="ECO:0000256" key="1">
    <source>
        <dbReference type="SAM" id="MobiDB-lite"/>
    </source>
</evidence>
<dbReference type="EMBL" id="GL732927">
    <property type="protein sequence ID" value="EFX63909.1"/>
    <property type="molecule type" value="Genomic_DNA"/>
</dbReference>
<reference evidence="2 3" key="1">
    <citation type="journal article" date="2011" name="Science">
        <title>The ecoresponsive genome of Daphnia pulex.</title>
        <authorList>
            <person name="Colbourne J.K."/>
            <person name="Pfrender M.E."/>
            <person name="Gilbert D."/>
            <person name="Thomas W.K."/>
            <person name="Tucker A."/>
            <person name="Oakley T.H."/>
            <person name="Tokishita S."/>
            <person name="Aerts A."/>
            <person name="Arnold G.J."/>
            <person name="Basu M.K."/>
            <person name="Bauer D.J."/>
            <person name="Caceres C.E."/>
            <person name="Carmel L."/>
            <person name="Casola C."/>
            <person name="Choi J.H."/>
            <person name="Detter J.C."/>
            <person name="Dong Q."/>
            <person name="Dusheyko S."/>
            <person name="Eads B.D."/>
            <person name="Frohlich T."/>
            <person name="Geiler-Samerotte K.A."/>
            <person name="Gerlach D."/>
            <person name="Hatcher P."/>
            <person name="Jogdeo S."/>
            <person name="Krijgsveld J."/>
            <person name="Kriventseva E.V."/>
            <person name="Kultz D."/>
            <person name="Laforsch C."/>
            <person name="Lindquist E."/>
            <person name="Lopez J."/>
            <person name="Manak J.R."/>
            <person name="Muller J."/>
            <person name="Pangilinan J."/>
            <person name="Patwardhan R.P."/>
            <person name="Pitluck S."/>
            <person name="Pritham E.J."/>
            <person name="Rechtsteiner A."/>
            <person name="Rho M."/>
            <person name="Rogozin I.B."/>
            <person name="Sakarya O."/>
            <person name="Salamov A."/>
            <person name="Schaack S."/>
            <person name="Shapiro H."/>
            <person name="Shiga Y."/>
            <person name="Skalitzky C."/>
            <person name="Smith Z."/>
            <person name="Souvorov A."/>
            <person name="Sung W."/>
            <person name="Tang Z."/>
            <person name="Tsuchiya D."/>
            <person name="Tu H."/>
            <person name="Vos H."/>
            <person name="Wang M."/>
            <person name="Wolf Y.I."/>
            <person name="Yamagata H."/>
            <person name="Yamada T."/>
            <person name="Ye Y."/>
            <person name="Shaw J.R."/>
            <person name="Andrews J."/>
            <person name="Crease T.J."/>
            <person name="Tang H."/>
            <person name="Lucas S.M."/>
            <person name="Robertson H.M."/>
            <person name="Bork P."/>
            <person name="Koonin E.V."/>
            <person name="Zdobnov E.M."/>
            <person name="Grigoriev I.V."/>
            <person name="Lynch M."/>
            <person name="Boore J.L."/>
        </authorList>
    </citation>
    <scope>NUCLEOTIDE SEQUENCE [LARGE SCALE GENOMIC DNA]</scope>
</reference>